<protein>
    <submittedName>
        <fullName evidence="2">Uncharacterized protein</fullName>
    </submittedName>
</protein>
<dbReference type="EMBL" id="CAJPVJ010047269">
    <property type="protein sequence ID" value="CAG2182702.1"/>
    <property type="molecule type" value="Genomic_DNA"/>
</dbReference>
<feature type="region of interest" description="Disordered" evidence="1">
    <location>
        <begin position="1"/>
        <end position="36"/>
    </location>
</feature>
<feature type="non-terminal residue" evidence="2">
    <location>
        <position position="1"/>
    </location>
</feature>
<dbReference type="Proteomes" id="UP000728032">
    <property type="component" value="Unassembled WGS sequence"/>
</dbReference>
<feature type="compositionally biased region" description="Acidic residues" evidence="1">
    <location>
        <begin position="9"/>
        <end position="26"/>
    </location>
</feature>
<evidence type="ECO:0000313" key="2">
    <source>
        <dbReference type="EMBL" id="CAD7665566.1"/>
    </source>
</evidence>
<evidence type="ECO:0000313" key="3">
    <source>
        <dbReference type="Proteomes" id="UP000728032"/>
    </source>
</evidence>
<sequence>MGRKRKEEDVSDEDIDFEDIDGEEPLEQTVDSGQEVDDLEVEETNDEITDAKAEQKVLFPETSVLSQIKNKLRRREMYVKLKKQKKEAKKESRTERQNMAKAMGEKAIKQVPKTIESMREPDETMVDPEDEEVKIDESLDEMSAYFRKDV</sequence>
<feature type="region of interest" description="Disordered" evidence="1">
    <location>
        <begin position="83"/>
        <end position="129"/>
    </location>
</feature>
<evidence type="ECO:0000256" key="1">
    <source>
        <dbReference type="SAM" id="MobiDB-lite"/>
    </source>
</evidence>
<proteinExistence type="predicted"/>
<dbReference type="OrthoDB" id="264354at2759"/>
<organism evidence="2">
    <name type="scientific">Oppiella nova</name>
    <dbReference type="NCBI Taxonomy" id="334625"/>
    <lineage>
        <taxon>Eukaryota</taxon>
        <taxon>Metazoa</taxon>
        <taxon>Ecdysozoa</taxon>
        <taxon>Arthropoda</taxon>
        <taxon>Chelicerata</taxon>
        <taxon>Arachnida</taxon>
        <taxon>Acari</taxon>
        <taxon>Acariformes</taxon>
        <taxon>Sarcoptiformes</taxon>
        <taxon>Oribatida</taxon>
        <taxon>Brachypylina</taxon>
        <taxon>Oppioidea</taxon>
        <taxon>Oppiidae</taxon>
        <taxon>Oppiella</taxon>
    </lineage>
</organism>
<feature type="compositionally biased region" description="Basic and acidic residues" evidence="1">
    <location>
        <begin position="88"/>
        <end position="108"/>
    </location>
</feature>
<reference evidence="2" key="1">
    <citation type="submission" date="2020-11" db="EMBL/GenBank/DDBJ databases">
        <authorList>
            <person name="Tran Van P."/>
        </authorList>
    </citation>
    <scope>NUCLEOTIDE SEQUENCE</scope>
</reference>
<dbReference type="EMBL" id="OC962094">
    <property type="protein sequence ID" value="CAD7665566.1"/>
    <property type="molecule type" value="Genomic_DNA"/>
</dbReference>
<gene>
    <name evidence="2" type="ORF">ONB1V03_LOCUS22123</name>
</gene>
<dbReference type="AlphaFoldDB" id="A0A7R9MTL4"/>
<keyword evidence="3" id="KW-1185">Reference proteome</keyword>
<accession>A0A7R9MTL4</accession>
<name>A0A7R9MTL4_9ACAR</name>